<dbReference type="AlphaFoldDB" id="A0A4Y2UFI7"/>
<gene>
    <name evidence="1" type="ORF">AVEN_267194_1</name>
</gene>
<accession>A0A4Y2UFI7</accession>
<evidence type="ECO:0000313" key="2">
    <source>
        <dbReference type="Proteomes" id="UP000499080"/>
    </source>
</evidence>
<reference evidence="1 2" key="1">
    <citation type="journal article" date="2019" name="Sci. Rep.">
        <title>Orb-weaving spider Araneus ventricosus genome elucidates the spidroin gene catalogue.</title>
        <authorList>
            <person name="Kono N."/>
            <person name="Nakamura H."/>
            <person name="Ohtoshi R."/>
            <person name="Moran D.A.P."/>
            <person name="Shinohara A."/>
            <person name="Yoshida Y."/>
            <person name="Fujiwara M."/>
            <person name="Mori M."/>
            <person name="Tomita M."/>
            <person name="Arakawa K."/>
        </authorList>
    </citation>
    <scope>NUCLEOTIDE SEQUENCE [LARGE SCALE GENOMIC DNA]</scope>
</reference>
<evidence type="ECO:0000313" key="1">
    <source>
        <dbReference type="EMBL" id="GBO11829.1"/>
    </source>
</evidence>
<organism evidence="1 2">
    <name type="scientific">Araneus ventricosus</name>
    <name type="common">Orbweaver spider</name>
    <name type="synonym">Epeira ventricosa</name>
    <dbReference type="NCBI Taxonomy" id="182803"/>
    <lineage>
        <taxon>Eukaryota</taxon>
        <taxon>Metazoa</taxon>
        <taxon>Ecdysozoa</taxon>
        <taxon>Arthropoda</taxon>
        <taxon>Chelicerata</taxon>
        <taxon>Arachnida</taxon>
        <taxon>Araneae</taxon>
        <taxon>Araneomorphae</taxon>
        <taxon>Entelegynae</taxon>
        <taxon>Araneoidea</taxon>
        <taxon>Araneidae</taxon>
        <taxon>Araneus</taxon>
    </lineage>
</organism>
<dbReference type="PANTHER" id="PTHR46409">
    <property type="entry name" value="HTH PSQ-TYPE DOMAIN-CONTAINING PROTEIN"/>
    <property type="match status" value="1"/>
</dbReference>
<keyword evidence="2" id="KW-1185">Reference proteome</keyword>
<protein>
    <recommendedName>
        <fullName evidence="3">DUF4371 domain-containing protein</fullName>
    </recommendedName>
</protein>
<sequence>MRTGLLSTAVVGDRFGFTDRAVIAIASSVLHYLGLITSNNSDLVVDKNKLRREKAKVRKYFTFKALSDAQALPSKGLYFDGRKDSTPSFGITKQISATIIGYFEGITRDLSQFLAIGCDGASVNTGWKSGAIRCLELKIGKLLHWVIYLLHFNELTMRYLFETLDGPTNGPKSSSGNIGKAFLTCKTLPATTIEIIDGELPTTGRRDLSKNQIYLIEISQAVQLVYCSEELARRTHGTLSLSRWLTTANRVLRLYVSFPAPSLKFKQIIELVMKVYTPNWFNIKSKHYLKYGAKHVWNTISRSRYLSQDLKDVVDGVICRNSFFALPENILLCMLKDERPHIRELAARRIIKSRESSSNVKSVRVFLRPKLNFEAAEYTEIIVLDKKNVKWDFVHFPCHSHAGQWRVKLVTEASSKLYGFQNKDGFIRSTFFSRLIMPESDHKSDFKPLPAD</sequence>
<comment type="caution">
    <text evidence="1">The sequence shown here is derived from an EMBL/GenBank/DDBJ whole genome shotgun (WGS) entry which is preliminary data.</text>
</comment>
<dbReference type="Proteomes" id="UP000499080">
    <property type="component" value="Unassembled WGS sequence"/>
</dbReference>
<name>A0A4Y2UFI7_ARAVE</name>
<proteinExistence type="predicted"/>
<dbReference type="PANTHER" id="PTHR46409:SF1">
    <property type="entry name" value="HTH PSQ-TYPE DOMAIN-CONTAINING PROTEIN"/>
    <property type="match status" value="1"/>
</dbReference>
<evidence type="ECO:0008006" key="3">
    <source>
        <dbReference type="Google" id="ProtNLM"/>
    </source>
</evidence>
<dbReference type="EMBL" id="BGPR01036569">
    <property type="protein sequence ID" value="GBO11829.1"/>
    <property type="molecule type" value="Genomic_DNA"/>
</dbReference>